<sequence length="383" mass="41580">MTAVIQPEPTVADFEVVDLRNKYALWLAVGYFPLMTILYTRQPPTAIDPDAVTIKQYHTGLESIIERAGANPFFHNACVHLPENAELGKLEELWVTSDLLQTTSSSQLPVVLISKIRVQRADDDDRIVAVEWSKLRPPPNMVMPAGACAYAKGLLYCSQGTLKPETGGLYYMPHGKAPWPVVTSFGSRPLNSPQQATVASDGSIWFTDPPLGFAKEIRPPPQLPSHVYRYDPELVGGLRVMADGFGAPTGLCFSPDEEMLYITDAGAQRDSGDIASIQPATIYAFDILIRGGQPFLANKRVFAFAMEGAPAAVQCDDMGNVYAACGDGIEIWSPGGVPLGLIAATGGCSNFCFGKQGEMFLCAKQRLFRLQVRSRGSAVDMLQ</sequence>
<dbReference type="InterPro" id="IPR011042">
    <property type="entry name" value="6-blade_b-propeller_TolB-like"/>
</dbReference>
<dbReference type="SUPFAM" id="SSF63829">
    <property type="entry name" value="Calcium-dependent phosphotriesterase"/>
    <property type="match status" value="1"/>
</dbReference>
<comment type="caution">
    <text evidence="2">The sequence shown here is derived from an EMBL/GenBank/DDBJ whole genome shotgun (WGS) entry which is preliminary data.</text>
</comment>
<evidence type="ECO:0000259" key="1">
    <source>
        <dbReference type="Pfam" id="PF08450"/>
    </source>
</evidence>
<evidence type="ECO:0000313" key="3">
    <source>
        <dbReference type="Proteomes" id="UP001480595"/>
    </source>
</evidence>
<dbReference type="PANTHER" id="PTHR47064">
    <property type="entry name" value="PUTATIVE (AFU_ORTHOLOGUE AFUA_1G08990)-RELATED"/>
    <property type="match status" value="1"/>
</dbReference>
<keyword evidence="3" id="KW-1185">Reference proteome</keyword>
<evidence type="ECO:0000313" key="2">
    <source>
        <dbReference type="EMBL" id="KAK8091124.1"/>
    </source>
</evidence>
<reference evidence="2 3" key="1">
    <citation type="submission" date="2023-01" db="EMBL/GenBank/DDBJ databases">
        <title>Analysis of 21 Apiospora genomes using comparative genomics revels a genus with tremendous synthesis potential of carbohydrate active enzymes and secondary metabolites.</title>
        <authorList>
            <person name="Sorensen T."/>
        </authorList>
    </citation>
    <scope>NUCLEOTIDE SEQUENCE [LARGE SCALE GENOMIC DNA]</scope>
    <source>
        <strain evidence="2 3">CBS 135458</strain>
    </source>
</reference>
<feature type="domain" description="SMP-30/Gluconolactonase/LRE-like region" evidence="1">
    <location>
        <begin position="168"/>
        <end position="356"/>
    </location>
</feature>
<dbReference type="InterPro" id="IPR052988">
    <property type="entry name" value="Oryzine_lactonohydrolase"/>
</dbReference>
<proteinExistence type="predicted"/>
<dbReference type="GeneID" id="92085101"/>
<dbReference type="Pfam" id="PF08450">
    <property type="entry name" value="SGL"/>
    <property type="match status" value="1"/>
</dbReference>
<accession>A0ABR1X6Y9</accession>
<dbReference type="Gene3D" id="2.120.10.30">
    <property type="entry name" value="TolB, C-terminal domain"/>
    <property type="match status" value="1"/>
</dbReference>
<name>A0ABR1X6Y9_9PEZI</name>
<protein>
    <submittedName>
        <fullName evidence="2">Calcium-dependent phosphotriesterase</fullName>
    </submittedName>
</protein>
<dbReference type="Proteomes" id="UP001480595">
    <property type="component" value="Unassembled WGS sequence"/>
</dbReference>
<dbReference type="RefSeq" id="XP_066722670.1">
    <property type="nucleotide sequence ID" value="XM_066852038.1"/>
</dbReference>
<gene>
    <name evidence="2" type="ORF">PG994_000629</name>
</gene>
<dbReference type="InterPro" id="IPR013658">
    <property type="entry name" value="SGL"/>
</dbReference>
<organism evidence="2 3">
    <name type="scientific">Apiospora phragmitis</name>
    <dbReference type="NCBI Taxonomy" id="2905665"/>
    <lineage>
        <taxon>Eukaryota</taxon>
        <taxon>Fungi</taxon>
        <taxon>Dikarya</taxon>
        <taxon>Ascomycota</taxon>
        <taxon>Pezizomycotina</taxon>
        <taxon>Sordariomycetes</taxon>
        <taxon>Xylariomycetidae</taxon>
        <taxon>Amphisphaeriales</taxon>
        <taxon>Apiosporaceae</taxon>
        <taxon>Apiospora</taxon>
    </lineage>
</organism>
<dbReference type="EMBL" id="JAQQWL010000001">
    <property type="protein sequence ID" value="KAK8091124.1"/>
    <property type="molecule type" value="Genomic_DNA"/>
</dbReference>
<dbReference type="PANTHER" id="PTHR47064:SF2">
    <property type="entry name" value="SMP-30_GLUCONOLACTONASE_LRE-LIKE REGION DOMAIN-CONTAINING PROTEIN-RELATED"/>
    <property type="match status" value="1"/>
</dbReference>